<feature type="domain" description="Homing endonuclease LAGLIDADG" evidence="1">
    <location>
        <begin position="23"/>
        <end position="121"/>
    </location>
</feature>
<accession>A0A088CJH0</accession>
<dbReference type="EMBL" id="KJ746600">
    <property type="protein sequence ID" value="AID67746.1"/>
    <property type="molecule type" value="Genomic_DNA"/>
</dbReference>
<evidence type="ECO:0000259" key="1">
    <source>
        <dbReference type="Pfam" id="PF00961"/>
    </source>
</evidence>
<dbReference type="Pfam" id="PF00961">
    <property type="entry name" value="LAGLIDADG_1"/>
    <property type="match status" value="1"/>
</dbReference>
<dbReference type="InterPro" id="IPR004860">
    <property type="entry name" value="LAGLIDADG_dom"/>
</dbReference>
<dbReference type="SUPFAM" id="SSF55608">
    <property type="entry name" value="Homing endonucleases"/>
    <property type="match status" value="1"/>
</dbReference>
<dbReference type="GeneID" id="20356202"/>
<keyword evidence="2" id="KW-0150">Chloroplast</keyword>
<dbReference type="GeneID" id="20356200"/>
<sequence>MIKNVQNVGSYHQNTPMDIGSYITGFVDGEGCFCISFSQRAKFKTGLEVRPSFSISQNKRSLKALQSVQEYFQCGGLRYSKKDQTYKYEVRSLRDLRKYVIPHFEKYPLQTSKSADFKIFAWICRQIAASKHLNRDFLEEIIEQAYQMNGSGKRKYTKTKLLQVLGKMKI</sequence>
<dbReference type="EMBL" id="KJ746600">
    <property type="protein sequence ID" value="AID67745.1"/>
    <property type="molecule type" value="Genomic_DNA"/>
</dbReference>
<proteinExistence type="predicted"/>
<dbReference type="RefSeq" id="YP_009057887.1">
    <property type="nucleotide sequence ID" value="NC_024829.1"/>
</dbReference>
<dbReference type="Gene3D" id="3.10.28.10">
    <property type="entry name" value="Homing endonucleases"/>
    <property type="match status" value="1"/>
</dbReference>
<dbReference type="GO" id="GO:0004519">
    <property type="term" value="F:endonuclease activity"/>
    <property type="evidence" value="ECO:0007669"/>
    <property type="project" value="UniProtKB-KW"/>
</dbReference>
<keyword evidence="2" id="KW-0934">Plastid</keyword>
<organism evidence="2">
    <name type="scientific">Nephroselmis astigmatica</name>
    <dbReference type="NCBI Taxonomy" id="259378"/>
    <lineage>
        <taxon>Eukaryota</taxon>
        <taxon>Viridiplantae</taxon>
        <taxon>Chlorophyta</taxon>
        <taxon>Nephroselmidophyceae</taxon>
        <taxon>Nephroselmidales</taxon>
        <taxon>Nephroselmidaceae</taxon>
        <taxon>Nephroselmis</taxon>
    </lineage>
</organism>
<keyword evidence="2" id="KW-0255">Endonuclease</keyword>
<reference evidence="2" key="1">
    <citation type="journal article" date="2014" name="BMC Genomics">
        <title>Six newly sequenced chloroplast genomes from prasinophyte green algae provide insights into the relationships among prasinophyte lineages and the diversity of streamlined genome architecture in picoplanktonic species.</title>
        <authorList>
            <person name="Lemieux C."/>
            <person name="Otis C."/>
            <person name="Turmel M."/>
        </authorList>
    </citation>
    <scope>NUCLEOTIDE SEQUENCE</scope>
</reference>
<dbReference type="PANTHER" id="PTHR36181">
    <property type="entry name" value="INTRON-ENCODED ENDONUCLEASE AI3-RELATED"/>
    <property type="match status" value="1"/>
</dbReference>
<name>A0A088CJH0_9CHLO</name>
<dbReference type="GO" id="GO:0005739">
    <property type="term" value="C:mitochondrion"/>
    <property type="evidence" value="ECO:0007669"/>
    <property type="project" value="UniProtKB-ARBA"/>
</dbReference>
<dbReference type="InterPro" id="IPR027434">
    <property type="entry name" value="Homing_endonucl"/>
</dbReference>
<dbReference type="AlphaFoldDB" id="A0A088CJH0"/>
<keyword evidence="2" id="KW-0540">Nuclease</keyword>
<keyword evidence="2" id="KW-0378">Hydrolase</keyword>
<dbReference type="RefSeq" id="YP_009057906.1">
    <property type="nucleotide sequence ID" value="NC_024829.1"/>
</dbReference>
<dbReference type="PANTHER" id="PTHR36181:SF2">
    <property type="entry name" value="INTRON-ENCODED ENDONUCLEASE AI3-RELATED"/>
    <property type="match status" value="1"/>
</dbReference>
<dbReference type="InterPro" id="IPR051289">
    <property type="entry name" value="LAGLIDADG_Endonuclease"/>
</dbReference>
<protein>
    <submittedName>
        <fullName evidence="2">Putative LAGLIDADG homing endonuclease</fullName>
    </submittedName>
</protein>
<geneLocation type="chloroplast" evidence="2"/>
<evidence type="ECO:0000313" key="2">
    <source>
        <dbReference type="EMBL" id="AID67746.1"/>
    </source>
</evidence>
<gene>
    <name evidence="2" type="primary">orf170</name>
</gene>